<dbReference type="InterPro" id="IPR018086">
    <property type="entry name" value="NADH_UbQ_OxRdtase_su1_CS"/>
</dbReference>
<dbReference type="EC" id="7.1.1.2" evidence="10"/>
<dbReference type="PANTHER" id="PTHR11432:SF3">
    <property type="entry name" value="NADH-UBIQUINONE OXIDOREDUCTASE CHAIN 1"/>
    <property type="match status" value="1"/>
</dbReference>
<evidence type="ECO:0000256" key="1">
    <source>
        <dbReference type="ARBA" id="ARBA00004141"/>
    </source>
</evidence>
<dbReference type="PANTHER" id="PTHR11432">
    <property type="entry name" value="NADH DEHYDROGENASE SUBUNIT 1"/>
    <property type="match status" value="1"/>
</dbReference>
<keyword evidence="4" id="KW-0813">Transport</keyword>
<evidence type="ECO:0000313" key="13">
    <source>
        <dbReference type="EMBL" id="ATO58496.1"/>
    </source>
</evidence>
<keyword evidence="10 13" id="KW-0496">Mitochondrion</keyword>
<evidence type="ECO:0000256" key="7">
    <source>
        <dbReference type="ARBA" id="ARBA00023075"/>
    </source>
</evidence>
<feature type="signal peptide" evidence="12">
    <location>
        <begin position="1"/>
        <end position="20"/>
    </location>
</feature>
<dbReference type="InterPro" id="IPR001694">
    <property type="entry name" value="NADH_UbQ_OxRdtase_su1/FPO"/>
</dbReference>
<keyword evidence="8 11" id="KW-0472">Membrane</keyword>
<geneLocation type="mitochondrion" evidence="13"/>
<evidence type="ECO:0000256" key="3">
    <source>
        <dbReference type="ARBA" id="ARBA00021009"/>
    </source>
</evidence>
<evidence type="ECO:0000256" key="10">
    <source>
        <dbReference type="RuleBase" id="RU000473"/>
    </source>
</evidence>
<evidence type="ECO:0000256" key="6">
    <source>
        <dbReference type="ARBA" id="ARBA00022989"/>
    </source>
</evidence>
<evidence type="ECO:0000256" key="12">
    <source>
        <dbReference type="SAM" id="SignalP"/>
    </source>
</evidence>
<evidence type="ECO:0000256" key="8">
    <source>
        <dbReference type="ARBA" id="ARBA00023136"/>
    </source>
</evidence>
<name>A0A343LEM2_9BILA</name>
<evidence type="ECO:0000256" key="9">
    <source>
        <dbReference type="RuleBase" id="RU000471"/>
    </source>
</evidence>
<keyword evidence="7 10" id="KW-0830">Ubiquinone</keyword>
<protein>
    <recommendedName>
        <fullName evidence="3 10">NADH-ubiquinone oxidoreductase chain 1</fullName>
        <ecNumber evidence="10">7.1.1.2</ecNumber>
    </recommendedName>
</protein>
<keyword evidence="9" id="KW-0520">NAD</keyword>
<keyword evidence="12" id="KW-0732">Signal</keyword>
<feature type="transmembrane region" description="Helical" evidence="11">
    <location>
        <begin position="266"/>
        <end position="290"/>
    </location>
</feature>
<dbReference type="GO" id="GO:0003954">
    <property type="term" value="F:NADH dehydrogenase activity"/>
    <property type="evidence" value="ECO:0007669"/>
    <property type="project" value="TreeGrafter"/>
</dbReference>
<accession>A0A343LEM2</accession>
<dbReference type="Pfam" id="PF00146">
    <property type="entry name" value="NADHdh"/>
    <property type="match status" value="1"/>
</dbReference>
<feature type="transmembrane region" description="Helical" evidence="11">
    <location>
        <begin position="102"/>
        <end position="125"/>
    </location>
</feature>
<comment type="subcellular location">
    <subcellularLocation>
        <location evidence="1">Membrane</location>
        <topology evidence="1">Multi-pass membrane protein</topology>
    </subcellularLocation>
    <subcellularLocation>
        <location evidence="9">Mitochondrion inner membrane</location>
        <topology evidence="9">Multi-pass membrane protein</topology>
    </subcellularLocation>
</comment>
<evidence type="ECO:0000256" key="11">
    <source>
        <dbReference type="SAM" id="Phobius"/>
    </source>
</evidence>
<feature type="chain" id="PRO_5016592631" description="NADH-ubiquinone oxidoreductase chain 1" evidence="12">
    <location>
        <begin position="21"/>
        <end position="291"/>
    </location>
</feature>
<comment type="catalytic activity">
    <reaction evidence="10">
        <text>a ubiquinone + NADH + 5 H(+)(in) = a ubiquinol + NAD(+) + 4 H(+)(out)</text>
        <dbReference type="Rhea" id="RHEA:29091"/>
        <dbReference type="Rhea" id="RHEA-COMP:9565"/>
        <dbReference type="Rhea" id="RHEA-COMP:9566"/>
        <dbReference type="ChEBI" id="CHEBI:15378"/>
        <dbReference type="ChEBI" id="CHEBI:16389"/>
        <dbReference type="ChEBI" id="CHEBI:17976"/>
        <dbReference type="ChEBI" id="CHEBI:57540"/>
        <dbReference type="ChEBI" id="CHEBI:57945"/>
        <dbReference type="EC" id="7.1.1.2"/>
    </reaction>
</comment>
<proteinExistence type="inferred from homology"/>
<feature type="transmembrane region" description="Helical" evidence="11">
    <location>
        <begin position="70"/>
        <end position="90"/>
    </location>
</feature>
<evidence type="ECO:0000256" key="2">
    <source>
        <dbReference type="ARBA" id="ARBA00010535"/>
    </source>
</evidence>
<keyword evidence="6 11" id="KW-1133">Transmembrane helix</keyword>
<organism evidence="13">
    <name type="scientific">Camallanus cotti</name>
    <dbReference type="NCBI Taxonomy" id="375143"/>
    <lineage>
        <taxon>Eukaryota</taxon>
        <taxon>Metazoa</taxon>
        <taxon>Ecdysozoa</taxon>
        <taxon>Nematoda</taxon>
        <taxon>Chromadorea</taxon>
        <taxon>Rhabditida</taxon>
        <taxon>Spirurina</taxon>
        <taxon>Spiruromorpha</taxon>
        <taxon>Camallanoidea</taxon>
        <taxon>Camallanidae</taxon>
        <taxon>Camallanus</taxon>
    </lineage>
</organism>
<comment type="similarity">
    <text evidence="2 9">Belongs to the complex I subunit 1 family.</text>
</comment>
<dbReference type="GO" id="GO:0005743">
    <property type="term" value="C:mitochondrial inner membrane"/>
    <property type="evidence" value="ECO:0007669"/>
    <property type="project" value="UniProtKB-SubCell"/>
</dbReference>
<dbReference type="PRINTS" id="PR01692">
    <property type="entry name" value="LIPOCALINIMR"/>
</dbReference>
<feature type="transmembrane region" description="Helical" evidence="11">
    <location>
        <begin position="170"/>
        <end position="189"/>
    </location>
</feature>
<evidence type="ECO:0000256" key="4">
    <source>
        <dbReference type="ARBA" id="ARBA00022448"/>
    </source>
</evidence>
<dbReference type="PROSITE" id="PS00667">
    <property type="entry name" value="COMPLEX1_ND1_1"/>
    <property type="match status" value="1"/>
</dbReference>
<dbReference type="GO" id="GO:0009060">
    <property type="term" value="P:aerobic respiration"/>
    <property type="evidence" value="ECO:0007669"/>
    <property type="project" value="TreeGrafter"/>
</dbReference>
<dbReference type="GO" id="GO:0008137">
    <property type="term" value="F:NADH dehydrogenase (ubiquinone) activity"/>
    <property type="evidence" value="ECO:0007669"/>
    <property type="project" value="UniProtKB-EC"/>
</dbReference>
<dbReference type="AlphaFoldDB" id="A0A343LEM2"/>
<feature type="transmembrane region" description="Helical" evidence="11">
    <location>
        <begin position="146"/>
        <end position="164"/>
    </location>
</feature>
<gene>
    <name evidence="13" type="primary">nad1</name>
</gene>
<evidence type="ECO:0000256" key="5">
    <source>
        <dbReference type="ARBA" id="ARBA00022692"/>
    </source>
</evidence>
<dbReference type="EMBL" id="MF580344">
    <property type="protein sequence ID" value="ATO58496.1"/>
    <property type="molecule type" value="Genomic_DNA"/>
</dbReference>
<sequence length="291" mass="33816">MLGVVMFFLVLIFLVLQAVAFVTLYERHLLGGSQERVGPNKVSFWGLAQAIFDGIKLLKKEVSLGSFYSLFYFMMVPSFSFFIMLMLWFVLPYFYSCVGVEYMVLLFMCLVGVTTYGLLISGIVSKCKYGFLGSMRASSQSLSYEVVFYIIVLCMLSGLGLYYFDFSFSLVSVTWFLFFFIMVLSELGRAPFDFAKGESELVSGYNVEYSGVPFVLLFLKKYGSLLFYSCLMSVFFFFSSLFFVFLIFSLMIFVRSSYPRYRYDKLMFFFWIILMPFVLILLYFVVGVWIY</sequence>
<keyword evidence="5 9" id="KW-0812">Transmembrane</keyword>
<dbReference type="InterPro" id="IPR008075">
    <property type="entry name" value="LIMR"/>
</dbReference>
<feature type="transmembrane region" description="Helical" evidence="11">
    <location>
        <begin position="225"/>
        <end position="254"/>
    </location>
</feature>
<reference evidence="13" key="1">
    <citation type="journal article" date="2017" name="BMC Genomics">
        <title>The complete mitochondrial genome of parasitic nematode Camallanus cotti: extreme discontinuity in the rate of mitogenomic architecture evolution within the Chromadorea class.</title>
        <authorList>
            <person name="Zou H."/>
            <person name="Jakovlic I."/>
            <person name="Chen R."/>
            <person name="Zhang D."/>
            <person name="Zhang J."/>
            <person name="Li W.X."/>
            <person name="Wang G.T."/>
        </authorList>
    </citation>
    <scope>NUCLEOTIDE SEQUENCE</scope>
</reference>